<reference evidence="2" key="1">
    <citation type="submission" date="2022-10" db="EMBL/GenBank/DDBJ databases">
        <title>Genome assembly of Pristionchus species.</title>
        <authorList>
            <person name="Yoshida K."/>
            <person name="Sommer R.J."/>
        </authorList>
    </citation>
    <scope>NUCLEOTIDE SEQUENCE [LARGE SCALE GENOMIC DNA]</scope>
    <source>
        <strain evidence="2">RS5460</strain>
    </source>
</reference>
<comment type="caution">
    <text evidence="1">The sequence shown here is derived from an EMBL/GenBank/DDBJ whole genome shotgun (WGS) entry which is preliminary data.</text>
</comment>
<dbReference type="AlphaFoldDB" id="A0AAN5D229"/>
<evidence type="ECO:0000313" key="1">
    <source>
        <dbReference type="EMBL" id="GMR54941.1"/>
    </source>
</evidence>
<sequence length="88" mass="9175">ISHSLLTTALPAASSLFTISGGQDESVSRISKSGREAALLAGDQSASGRSETTRAPRSSTIGDQICLNPIVPLFMCESVLLCTIIDRP</sequence>
<organism evidence="1 2">
    <name type="scientific">Pristionchus mayeri</name>
    <dbReference type="NCBI Taxonomy" id="1317129"/>
    <lineage>
        <taxon>Eukaryota</taxon>
        <taxon>Metazoa</taxon>
        <taxon>Ecdysozoa</taxon>
        <taxon>Nematoda</taxon>
        <taxon>Chromadorea</taxon>
        <taxon>Rhabditida</taxon>
        <taxon>Rhabditina</taxon>
        <taxon>Diplogasteromorpha</taxon>
        <taxon>Diplogasteroidea</taxon>
        <taxon>Neodiplogasteridae</taxon>
        <taxon>Pristionchus</taxon>
    </lineage>
</organism>
<dbReference type="EMBL" id="BTRK01000005">
    <property type="protein sequence ID" value="GMR54941.1"/>
    <property type="molecule type" value="Genomic_DNA"/>
</dbReference>
<name>A0AAN5D229_9BILA</name>
<feature type="non-terminal residue" evidence="1">
    <location>
        <position position="1"/>
    </location>
</feature>
<feature type="non-terminal residue" evidence="1">
    <location>
        <position position="88"/>
    </location>
</feature>
<dbReference type="Proteomes" id="UP001328107">
    <property type="component" value="Unassembled WGS sequence"/>
</dbReference>
<keyword evidence="2" id="KW-1185">Reference proteome</keyword>
<proteinExistence type="predicted"/>
<evidence type="ECO:0000313" key="2">
    <source>
        <dbReference type="Proteomes" id="UP001328107"/>
    </source>
</evidence>
<accession>A0AAN5D229</accession>
<protein>
    <submittedName>
        <fullName evidence="1">Uncharacterized protein</fullName>
    </submittedName>
</protein>
<gene>
    <name evidence="1" type="ORF">PMAYCL1PPCAC_25136</name>
</gene>